<dbReference type="PANTHER" id="PTHR48090:SF7">
    <property type="entry name" value="RFBJ PROTEIN"/>
    <property type="match status" value="1"/>
</dbReference>
<protein>
    <submittedName>
        <fullName evidence="3">Glycosyltransferase family 2 protein</fullName>
    </submittedName>
</protein>
<sequence>MSEHSVGDSGSHSDVSVTRSVVDLDGDRHLSVVSMTGDGSDSTVVRITDTLPDSHTLHLGRTEHSVENGGTLDVETAVGPDEVVRFGYVLAGSEEPTLADLTVELDTDLRTDGGIRAVWRGPDGQEAPLVVAPDRLLGSQGLELPVVSGPTSNGSRAAADSERAVSPLDGAAIGVVLTPTNGDAALRTVLRATRRGHTVFVTYSGRSADVESLDQLSSLGALVVEPPGTKTSQSALNRLLSEAARERGLPGIVLQTRDCPRIDYDRTAEAYERADYEVVAIPENWTTSSDSPTVVVGIPAYNAATSIGAVVERAAAFADEVVVVDDGSRDETAVRAREAGASVVIHEVNRGYGGALKTLFRTAADRDAEHLVVIDADGQHDPSDIPMLVETQTRDDADIVIGSRYVGERDTKIPFVRSIGLGLINGLTNASMGNLRPSGFVHDTQSGYRAYSRRAVRSLAADPMIGNNMGASTDILYHAHRARLGISEVPTTVYYDVENSSSQGSLSHGVDLLRNIVWTVEYGRPLLVVGMPGAISTVMGIAVTVLLLTTYLETGTVYAHQLLVSILFAVGGILLCIAAILMHVLNVHPTMKRLTTDANN</sequence>
<dbReference type="EMBL" id="JAMQON010000006">
    <property type="protein sequence ID" value="MDS0261394.1"/>
    <property type="molecule type" value="Genomic_DNA"/>
</dbReference>
<dbReference type="InterPro" id="IPR001173">
    <property type="entry name" value="Glyco_trans_2-like"/>
</dbReference>
<dbReference type="InterPro" id="IPR050256">
    <property type="entry name" value="Glycosyltransferase_2"/>
</dbReference>
<reference evidence="3 4" key="1">
    <citation type="submission" date="2022-06" db="EMBL/GenBank/DDBJ databases">
        <title>Haloarcula sp. a new haloarchaeum isolate from saline soil.</title>
        <authorList>
            <person name="Strakova D."/>
            <person name="Galisteo C."/>
            <person name="Sanchez-Porro C."/>
            <person name="Ventosa A."/>
        </authorList>
    </citation>
    <scope>NUCLEOTIDE SEQUENCE [LARGE SCALE GENOMIC DNA]</scope>
    <source>
        <strain evidence="3 4">S1CR25-12</strain>
    </source>
</reference>
<comment type="caution">
    <text evidence="3">The sequence shown here is derived from an EMBL/GenBank/DDBJ whole genome shotgun (WGS) entry which is preliminary data.</text>
</comment>
<dbReference type="PANTHER" id="PTHR48090">
    <property type="entry name" value="UNDECAPRENYL-PHOSPHATE 4-DEOXY-4-FORMAMIDO-L-ARABINOSE TRANSFERASE-RELATED"/>
    <property type="match status" value="1"/>
</dbReference>
<dbReference type="Proteomes" id="UP001259659">
    <property type="component" value="Unassembled WGS sequence"/>
</dbReference>
<evidence type="ECO:0000256" key="1">
    <source>
        <dbReference type="SAM" id="Phobius"/>
    </source>
</evidence>
<keyword evidence="4" id="KW-1185">Reference proteome</keyword>
<feature type="transmembrane region" description="Helical" evidence="1">
    <location>
        <begin position="558"/>
        <end position="585"/>
    </location>
</feature>
<dbReference type="CDD" id="cd04179">
    <property type="entry name" value="DPM_DPG-synthase_like"/>
    <property type="match status" value="1"/>
</dbReference>
<dbReference type="Gene3D" id="3.90.550.10">
    <property type="entry name" value="Spore Coat Polysaccharide Biosynthesis Protein SpsA, Chain A"/>
    <property type="match status" value="1"/>
</dbReference>
<dbReference type="RefSeq" id="WP_310921227.1">
    <property type="nucleotide sequence ID" value="NZ_JAMQON010000006.1"/>
</dbReference>
<dbReference type="InterPro" id="IPR029044">
    <property type="entry name" value="Nucleotide-diphossugar_trans"/>
</dbReference>
<evidence type="ECO:0000259" key="2">
    <source>
        <dbReference type="Pfam" id="PF00535"/>
    </source>
</evidence>
<accession>A0ABU2FGM4</accession>
<feature type="transmembrane region" description="Helical" evidence="1">
    <location>
        <begin position="526"/>
        <end position="552"/>
    </location>
</feature>
<proteinExistence type="predicted"/>
<keyword evidence="1" id="KW-0812">Transmembrane</keyword>
<name>A0ABU2FGM4_9EURY</name>
<evidence type="ECO:0000313" key="3">
    <source>
        <dbReference type="EMBL" id="MDS0261394.1"/>
    </source>
</evidence>
<evidence type="ECO:0000313" key="4">
    <source>
        <dbReference type="Proteomes" id="UP001259659"/>
    </source>
</evidence>
<feature type="domain" description="Glycosyltransferase 2-like" evidence="2">
    <location>
        <begin position="296"/>
        <end position="457"/>
    </location>
</feature>
<dbReference type="SUPFAM" id="SSF53448">
    <property type="entry name" value="Nucleotide-diphospho-sugar transferases"/>
    <property type="match status" value="1"/>
</dbReference>
<keyword evidence="1" id="KW-0472">Membrane</keyword>
<dbReference type="Pfam" id="PF00535">
    <property type="entry name" value="Glycos_transf_2"/>
    <property type="match status" value="1"/>
</dbReference>
<organism evidence="3 4">
    <name type="scientific">Haloarcula saliterrae</name>
    <dbReference type="NCBI Taxonomy" id="2950534"/>
    <lineage>
        <taxon>Archaea</taxon>
        <taxon>Methanobacteriati</taxon>
        <taxon>Methanobacteriota</taxon>
        <taxon>Stenosarchaea group</taxon>
        <taxon>Halobacteria</taxon>
        <taxon>Halobacteriales</taxon>
        <taxon>Haloarculaceae</taxon>
        <taxon>Haloarcula</taxon>
    </lineage>
</organism>
<gene>
    <name evidence="3" type="ORF">NDI56_18490</name>
</gene>
<keyword evidence="1" id="KW-1133">Transmembrane helix</keyword>